<evidence type="ECO:0000313" key="1">
    <source>
        <dbReference type="EMBL" id="CAA9329466.1"/>
    </source>
</evidence>
<dbReference type="AlphaFoldDB" id="A0A6J4LI51"/>
<protein>
    <submittedName>
        <fullName evidence="1">Uncharacterized protein</fullName>
    </submittedName>
</protein>
<organism evidence="1">
    <name type="scientific">uncultured Nocardioidaceae bacterium</name>
    <dbReference type="NCBI Taxonomy" id="253824"/>
    <lineage>
        <taxon>Bacteria</taxon>
        <taxon>Bacillati</taxon>
        <taxon>Actinomycetota</taxon>
        <taxon>Actinomycetes</taxon>
        <taxon>Propionibacteriales</taxon>
        <taxon>Nocardioidaceae</taxon>
        <taxon>environmental samples</taxon>
    </lineage>
</organism>
<name>A0A6J4LI51_9ACTN</name>
<accession>A0A6J4LI51</accession>
<sequence length="400" mass="46515">MGFNPLDERGMALEKQLRSFREITPDPYDTRTVDPYTRCRIIVMNGIEVESAMFSHQFNRHTDVPEITQALALSRRIEQQQQKAVNWLIPGDESTLEVTLGYEQVAIDLTAWLARHETDPYLKQVMDFGLLEDFDHLYRYANLYDLLQGKQAEEVVGRLTEVMPGRPTTQEHRHPYDDVRRHYEKHTADPQSKLNAMTLVAAEQQTMNFYMTIGNRYQEPLARKLYAEIGMIEEQHVTQYESLLDPGETWLEQLVMHEYLECWLYHSFAEQEVDPRVKGIWEQHLDMEVGQLQEAVRLLRKYDGLEPEAFLPAALPSTMRFEPNKEYVRTVLAEQLDLTSLDTEIVHDAHARYEAYQATVHGGEPAPSEQVIDEHRQQVGGEHRLQTEGEHPIERLRAAS</sequence>
<dbReference type="InterPro" id="IPR009078">
    <property type="entry name" value="Ferritin-like_SF"/>
</dbReference>
<proteinExistence type="predicted"/>
<reference evidence="1" key="1">
    <citation type="submission" date="2020-02" db="EMBL/GenBank/DDBJ databases">
        <authorList>
            <person name="Meier V. D."/>
        </authorList>
    </citation>
    <scope>NUCLEOTIDE SEQUENCE</scope>
    <source>
        <strain evidence="1">AVDCRST_MAG29</strain>
    </source>
</reference>
<dbReference type="EMBL" id="CADCUG010000051">
    <property type="protein sequence ID" value="CAA9329466.1"/>
    <property type="molecule type" value="Genomic_DNA"/>
</dbReference>
<dbReference type="SUPFAM" id="SSF47240">
    <property type="entry name" value="Ferritin-like"/>
    <property type="match status" value="2"/>
</dbReference>
<gene>
    <name evidence="1" type="ORF">AVDCRST_MAG29-949</name>
</gene>